<accession>A0AAV9HLV5</accession>
<evidence type="ECO:0000313" key="3">
    <source>
        <dbReference type="Proteomes" id="UP001321749"/>
    </source>
</evidence>
<reference evidence="2" key="2">
    <citation type="submission" date="2023-06" db="EMBL/GenBank/DDBJ databases">
        <authorList>
            <consortium name="Lawrence Berkeley National Laboratory"/>
            <person name="Mondo S.J."/>
            <person name="Hensen N."/>
            <person name="Bonometti L."/>
            <person name="Westerberg I."/>
            <person name="Brannstrom I.O."/>
            <person name="Guillou S."/>
            <person name="Cros-Aarteil S."/>
            <person name="Calhoun S."/>
            <person name="Haridas S."/>
            <person name="Kuo A."/>
            <person name="Pangilinan J."/>
            <person name="Riley R."/>
            <person name="Labutti K."/>
            <person name="Andreopoulos B."/>
            <person name="Lipzen A."/>
            <person name="Chen C."/>
            <person name="Yanf M."/>
            <person name="Daum C."/>
            <person name="Ng V."/>
            <person name="Clum A."/>
            <person name="Steindorff A."/>
            <person name="Ohm R."/>
            <person name="Martin F."/>
            <person name="Silar P."/>
            <person name="Natvig D."/>
            <person name="Lalanne C."/>
            <person name="Gautier V."/>
            <person name="Ament-Velasquez S.L."/>
            <person name="Kruys A."/>
            <person name="Hutchinson M.I."/>
            <person name="Powell A.J."/>
            <person name="Barry K."/>
            <person name="Miller A.N."/>
            <person name="Grigoriev I.V."/>
            <person name="Debuchy R."/>
            <person name="Gladieux P."/>
            <person name="Thoren M.H."/>
            <person name="Johannesson H."/>
        </authorList>
    </citation>
    <scope>NUCLEOTIDE SEQUENCE</scope>
    <source>
        <strain evidence="2">PSN324</strain>
    </source>
</reference>
<dbReference type="AlphaFoldDB" id="A0AAV9HLV5"/>
<name>A0AAV9HLV5_9PEZI</name>
<feature type="compositionally biased region" description="Polar residues" evidence="1">
    <location>
        <begin position="221"/>
        <end position="242"/>
    </location>
</feature>
<keyword evidence="3" id="KW-1185">Reference proteome</keyword>
<comment type="caution">
    <text evidence="2">The sequence shown here is derived from an EMBL/GenBank/DDBJ whole genome shotgun (WGS) entry which is preliminary data.</text>
</comment>
<proteinExistence type="predicted"/>
<reference evidence="2" key="1">
    <citation type="journal article" date="2023" name="Mol. Phylogenet. Evol.">
        <title>Genome-scale phylogeny and comparative genomics of the fungal order Sordariales.</title>
        <authorList>
            <person name="Hensen N."/>
            <person name="Bonometti L."/>
            <person name="Westerberg I."/>
            <person name="Brannstrom I.O."/>
            <person name="Guillou S."/>
            <person name="Cros-Aarteil S."/>
            <person name="Calhoun S."/>
            <person name="Haridas S."/>
            <person name="Kuo A."/>
            <person name="Mondo S."/>
            <person name="Pangilinan J."/>
            <person name="Riley R."/>
            <person name="LaButti K."/>
            <person name="Andreopoulos B."/>
            <person name="Lipzen A."/>
            <person name="Chen C."/>
            <person name="Yan M."/>
            <person name="Daum C."/>
            <person name="Ng V."/>
            <person name="Clum A."/>
            <person name="Steindorff A."/>
            <person name="Ohm R.A."/>
            <person name="Martin F."/>
            <person name="Silar P."/>
            <person name="Natvig D.O."/>
            <person name="Lalanne C."/>
            <person name="Gautier V."/>
            <person name="Ament-Velasquez S.L."/>
            <person name="Kruys A."/>
            <person name="Hutchinson M.I."/>
            <person name="Powell A.J."/>
            <person name="Barry K."/>
            <person name="Miller A.N."/>
            <person name="Grigoriev I.V."/>
            <person name="Debuchy R."/>
            <person name="Gladieux P."/>
            <person name="Hiltunen Thoren M."/>
            <person name="Johannesson H."/>
        </authorList>
    </citation>
    <scope>NUCLEOTIDE SEQUENCE</scope>
    <source>
        <strain evidence="2">PSN324</strain>
    </source>
</reference>
<evidence type="ECO:0000313" key="2">
    <source>
        <dbReference type="EMBL" id="KAK4461740.1"/>
    </source>
</evidence>
<feature type="compositionally biased region" description="Basic and acidic residues" evidence="1">
    <location>
        <begin position="90"/>
        <end position="100"/>
    </location>
</feature>
<gene>
    <name evidence="2" type="ORF">QBC42DRAFT_329051</name>
</gene>
<feature type="region of interest" description="Disordered" evidence="1">
    <location>
        <begin position="215"/>
        <end position="325"/>
    </location>
</feature>
<feature type="region of interest" description="Disordered" evidence="1">
    <location>
        <begin position="159"/>
        <end position="181"/>
    </location>
</feature>
<evidence type="ECO:0000256" key="1">
    <source>
        <dbReference type="SAM" id="MobiDB-lite"/>
    </source>
</evidence>
<feature type="compositionally biased region" description="Low complexity" evidence="1">
    <location>
        <begin position="169"/>
        <end position="180"/>
    </location>
</feature>
<organism evidence="2 3">
    <name type="scientific">Cladorrhinum samala</name>
    <dbReference type="NCBI Taxonomy" id="585594"/>
    <lineage>
        <taxon>Eukaryota</taxon>
        <taxon>Fungi</taxon>
        <taxon>Dikarya</taxon>
        <taxon>Ascomycota</taxon>
        <taxon>Pezizomycotina</taxon>
        <taxon>Sordariomycetes</taxon>
        <taxon>Sordariomycetidae</taxon>
        <taxon>Sordariales</taxon>
        <taxon>Podosporaceae</taxon>
        <taxon>Cladorrhinum</taxon>
    </lineage>
</organism>
<protein>
    <submittedName>
        <fullName evidence="2">Uncharacterized protein</fullName>
    </submittedName>
</protein>
<dbReference type="EMBL" id="MU864985">
    <property type="protein sequence ID" value="KAK4461740.1"/>
    <property type="molecule type" value="Genomic_DNA"/>
</dbReference>
<sequence length="325" mass="36273">MSRDHGVSTHDGCRHRHIFSQVRQASDKLQVITDPSYLNKSSWYPVPWQHSVDYKLPTGIPAWLPKIGYNSKRRQANKKSGEPSQQQRDQQQEKQQHHDEAVCWKKPVIPRSECPTAEQAVVPSSVCFKLPPQHTRVQRLKEEHGMTPSANYLPQVLQQPAQHVRVTRSSSSSNQKKQQSLPAFEELVRNATAPPHRLVTRSARSLQASRETLTALDTPAARQQPSMADPSSHQQPPTSNAGRPQAAEDGDHTIIPSREIAGRTKTARPSAGKGTKRQECWDDPPGQPVPAADPDDVSSSELTSMIIASSSAERPRPPKRARRRK</sequence>
<dbReference type="Proteomes" id="UP001321749">
    <property type="component" value="Unassembled WGS sequence"/>
</dbReference>
<feature type="region of interest" description="Disordered" evidence="1">
    <location>
        <begin position="72"/>
        <end position="100"/>
    </location>
</feature>